<keyword evidence="2" id="KW-1185">Reference proteome</keyword>
<dbReference type="EMBL" id="JBFRUW010000056">
    <property type="protein sequence ID" value="MFA0569606.1"/>
    <property type="molecule type" value="Genomic_DNA"/>
</dbReference>
<gene>
    <name evidence="1" type="ORF">AB4566_15150</name>
</gene>
<evidence type="ECO:0008006" key="3">
    <source>
        <dbReference type="Google" id="ProtNLM"/>
    </source>
</evidence>
<dbReference type="Proteomes" id="UP001570417">
    <property type="component" value="Unassembled WGS sequence"/>
</dbReference>
<name>A0ABV4NEP5_9VIBR</name>
<evidence type="ECO:0000313" key="1">
    <source>
        <dbReference type="EMBL" id="MFA0569606.1"/>
    </source>
</evidence>
<accession>A0ABV4NEP5</accession>
<comment type="caution">
    <text evidence="1">The sequence shown here is derived from an EMBL/GenBank/DDBJ whole genome shotgun (WGS) entry which is preliminary data.</text>
</comment>
<protein>
    <recommendedName>
        <fullName evidence="3">Lipoprotein</fullName>
    </recommendedName>
</protein>
<dbReference type="RefSeq" id="WP_372266765.1">
    <property type="nucleotide sequence ID" value="NZ_JBFRUW010000056.1"/>
</dbReference>
<organism evidence="1 2">
    <name type="scientific">Vibrio gallaecicus</name>
    <dbReference type="NCBI Taxonomy" id="552386"/>
    <lineage>
        <taxon>Bacteria</taxon>
        <taxon>Pseudomonadati</taxon>
        <taxon>Pseudomonadota</taxon>
        <taxon>Gammaproteobacteria</taxon>
        <taxon>Vibrionales</taxon>
        <taxon>Vibrionaceae</taxon>
        <taxon>Vibrio</taxon>
    </lineage>
</organism>
<reference evidence="1 2" key="1">
    <citation type="journal article" date="2024" name="ISME J.">
        <title>Tailless and filamentous prophages are predominant in marine Vibrio.</title>
        <authorList>
            <person name="Steensen K."/>
            <person name="Seneca J."/>
            <person name="Bartlau N."/>
            <person name="Yu X.A."/>
            <person name="Hussain F.A."/>
            <person name="Polz M.F."/>
        </authorList>
    </citation>
    <scope>NUCLEOTIDE SEQUENCE [LARGE SCALE GENOMIC DNA]</scope>
    <source>
        <strain evidence="1 2">10N.222.51.A1</strain>
    </source>
</reference>
<sequence length="183" mass="20910">MIFDQFRSFKTIKLRLVMSVLLGLILSGCAERIQEREGKALHLVPLTYSLSLSAHKNGASTAKQEIEVFVTQNFDVIEAKGMLAEWHNLQGKQLSNYARTFAKSLGIDANRISIQRFEVREGEPVTEFDLRLTFTDYQVITNLCEYPEVGKFGFYESNCYTDNARWQSMVNPENMLPKASNIQ</sequence>
<evidence type="ECO:0000313" key="2">
    <source>
        <dbReference type="Proteomes" id="UP001570417"/>
    </source>
</evidence>
<proteinExistence type="predicted"/>
<dbReference type="PROSITE" id="PS51257">
    <property type="entry name" value="PROKAR_LIPOPROTEIN"/>
    <property type="match status" value="1"/>
</dbReference>